<comment type="catalytic activity">
    <reaction evidence="8">
        <text>a 2'-deoxycytidine in DNA + S-adenosyl-L-methionine = a 5-methyl-2'-deoxycytidine in DNA + S-adenosyl-L-homocysteine + H(+)</text>
        <dbReference type="Rhea" id="RHEA:13681"/>
        <dbReference type="Rhea" id="RHEA-COMP:11369"/>
        <dbReference type="Rhea" id="RHEA-COMP:11370"/>
        <dbReference type="ChEBI" id="CHEBI:15378"/>
        <dbReference type="ChEBI" id="CHEBI:57856"/>
        <dbReference type="ChEBI" id="CHEBI:59789"/>
        <dbReference type="ChEBI" id="CHEBI:85452"/>
        <dbReference type="ChEBI" id="CHEBI:85454"/>
        <dbReference type="EC" id="2.1.1.37"/>
    </reaction>
</comment>
<dbReference type="Pfam" id="PF00145">
    <property type="entry name" value="DNA_methylase"/>
    <property type="match status" value="1"/>
</dbReference>
<accession>A0A835QXN0</accession>
<evidence type="ECO:0000256" key="10">
    <source>
        <dbReference type="PROSITE-ProRule" id="PRU01016"/>
    </source>
</evidence>
<name>A0A835QXN0_VANPL</name>
<evidence type="ECO:0000313" key="14">
    <source>
        <dbReference type="EMBL" id="KAG0478139.1"/>
    </source>
</evidence>
<dbReference type="GO" id="GO:0003682">
    <property type="term" value="F:chromatin binding"/>
    <property type="evidence" value="ECO:0007669"/>
    <property type="project" value="InterPro"/>
</dbReference>
<dbReference type="InterPro" id="IPR029063">
    <property type="entry name" value="SAM-dependent_MTases_sf"/>
</dbReference>
<evidence type="ECO:0000259" key="13">
    <source>
        <dbReference type="PROSITE" id="PS51038"/>
    </source>
</evidence>
<comment type="similarity">
    <text evidence="10">Belongs to the class I-like SAM-binding methyltransferase superfamily. C5-methyltransferase family.</text>
</comment>
<dbReference type="Pfam" id="PF01426">
    <property type="entry name" value="BAH"/>
    <property type="match status" value="1"/>
</dbReference>
<dbReference type="FunFam" id="3.90.120.10:FF:000003">
    <property type="entry name" value="DNA (cytosine-5)-methyltransferase 1"/>
    <property type="match status" value="1"/>
</dbReference>
<dbReference type="InterPro" id="IPR001525">
    <property type="entry name" value="C5_MeTfrase"/>
</dbReference>
<dbReference type="PROSITE" id="PS51679">
    <property type="entry name" value="SAM_MT_C5"/>
    <property type="match status" value="1"/>
</dbReference>
<dbReference type="EC" id="2.1.1.37" evidence="2"/>
<keyword evidence="7" id="KW-0539">Nucleus</keyword>
<protein>
    <recommendedName>
        <fullName evidence="2">DNA (cytosine-5-)-methyltransferase</fullName>
        <ecNumber evidence="2">2.1.1.37</ecNumber>
    </recommendedName>
</protein>
<evidence type="ECO:0000256" key="7">
    <source>
        <dbReference type="ARBA" id="ARBA00023242"/>
    </source>
</evidence>
<feature type="domain" description="Chromo" evidence="12">
    <location>
        <begin position="516"/>
        <end position="572"/>
    </location>
</feature>
<dbReference type="FunFam" id="2.30.30.490:FF:000011">
    <property type="entry name" value="DNA (cytosine-5)-methyltransferase 1"/>
    <property type="match status" value="1"/>
</dbReference>
<keyword evidence="3 10" id="KW-0489">Methyltransferase</keyword>
<dbReference type="GO" id="GO:0005634">
    <property type="term" value="C:nucleus"/>
    <property type="evidence" value="ECO:0007669"/>
    <property type="project" value="UniProtKB-SubCell"/>
</dbReference>
<evidence type="ECO:0000256" key="5">
    <source>
        <dbReference type="ARBA" id="ARBA00022691"/>
    </source>
</evidence>
<gene>
    <name evidence="14" type="ORF">HPP92_012858</name>
</gene>
<dbReference type="InterPro" id="IPR001025">
    <property type="entry name" value="BAH_dom"/>
</dbReference>
<evidence type="ECO:0000256" key="2">
    <source>
        <dbReference type="ARBA" id="ARBA00011975"/>
    </source>
</evidence>
<keyword evidence="6" id="KW-0238">DNA-binding</keyword>
<feature type="region of interest" description="Disordered" evidence="11">
    <location>
        <begin position="487"/>
        <end position="508"/>
    </location>
</feature>
<dbReference type="EMBL" id="JADCNM010000006">
    <property type="protein sequence ID" value="KAG0478139.1"/>
    <property type="molecule type" value="Genomic_DNA"/>
</dbReference>
<sequence>MAKSAEQCRTRQRHNVVDEMSAIEISSPASAAKSRRKRPIQPEETNGAPEERLGSAASEGKARSSSRKKIKVYDASGSEIPGEEERVSVSEKRIEEKQKDACEDVRSSKKNSEPHMRLGLPEEQLVNVPSDGKMHSSTRKKTKAFIPRGANLVGEEVEAATLEKERKAEKEKDVCGEAVKISSSKKKGYSGKKTAKTMIEEEQFCRFVGVPVPLEEAQRKWPHRYMKKVGGKRSVSSVASTNNGSDDELAKAKCHYYKAMVDGVIYNLNDHAHVKAGEGEPNYIGRIIEFFETIDGKLYFTSQWFYKAEDTVISYHAKDHDARRIFLSEDRNDNDLDCIVEKIDIVQFSNNINLKEKLIPKCDYYYDMSYSTAYSTFANLLKDENSGESSLSTISSEDRPEAEESSFNATLLDLYSGCGAMSTGLCQGACIAGLNLQTTWAVDYNTFACQSLQLNHPKAKVRNEKAEDFLALLKEWKKLCEKFNLDVEHPPTPNETEDVSYEQNNGDSSPIPKGEFEVDHFVDICYGDPNEIGKKELMFKVRWKGYGSGEDTWEPINGLSKCHERIETFVKKGYKKQILPLPGVVDVICGGPPCQGISGFNRFRDSNNPLADVRNQQMEVFMDIVEFLKPKFVLMENVVDILKFAEGFLGRFALSRLVRMNYQSRLGIMAAGCYGLPQFRLRVFLWGALSSEVLPQFPLPTHNVLVRGGAPVKFEENVVAYNENQCLQLDKALLLGDAISDLPMVENDEKRDELPYGKPPKTYFQYSIRLSAQDLMDPSCDPKKAKLHNTLFDHRPLQLNEDDYLRVCRVPVKKGANFRDFPGVRVGPNNVVEFDPDVERVLLPSGNPLVPDYAMSFIKGKSPKPFGRLWWDETVPTVVTRAEPHNQIILHPEQNRVLTVRENARLQGFPDYYKLCGPIKERYIQVGNAVALPVSRALGFALGRAFQAKVGADPLFTLPTNFPHFGNAAGEATN</sequence>
<comment type="subcellular location">
    <subcellularLocation>
        <location evidence="1">Nucleus</location>
    </subcellularLocation>
</comment>
<dbReference type="SUPFAM" id="SSF54160">
    <property type="entry name" value="Chromo domain-like"/>
    <property type="match status" value="1"/>
</dbReference>
<dbReference type="Proteomes" id="UP000639772">
    <property type="component" value="Chromosome 6"/>
</dbReference>
<dbReference type="PANTHER" id="PTHR10629">
    <property type="entry name" value="CYTOSINE-SPECIFIC METHYLTRANSFERASE"/>
    <property type="match status" value="1"/>
</dbReference>
<dbReference type="PANTHER" id="PTHR10629:SF50">
    <property type="entry name" value="DNA (CYTOSINE-5)-METHYLTRANSFERASE CMT3"/>
    <property type="match status" value="1"/>
</dbReference>
<feature type="domain" description="BAH" evidence="13">
    <location>
        <begin position="264"/>
        <end position="381"/>
    </location>
</feature>
<evidence type="ECO:0000256" key="3">
    <source>
        <dbReference type="ARBA" id="ARBA00022603"/>
    </source>
</evidence>
<dbReference type="SUPFAM" id="SSF53335">
    <property type="entry name" value="S-adenosyl-L-methionine-dependent methyltransferases"/>
    <property type="match status" value="1"/>
</dbReference>
<proteinExistence type="inferred from homology"/>
<dbReference type="PRINTS" id="PR00105">
    <property type="entry name" value="C5METTRFRASE"/>
</dbReference>
<dbReference type="PROSITE" id="PS50013">
    <property type="entry name" value="CHROMO_2"/>
    <property type="match status" value="1"/>
</dbReference>
<dbReference type="GO" id="GO:0003886">
    <property type="term" value="F:DNA (cytosine-5-)-methyltransferase activity"/>
    <property type="evidence" value="ECO:0007669"/>
    <property type="project" value="UniProtKB-EC"/>
</dbReference>
<dbReference type="InterPro" id="IPR023779">
    <property type="entry name" value="Chromodomain_CS"/>
</dbReference>
<evidence type="ECO:0000256" key="1">
    <source>
        <dbReference type="ARBA" id="ARBA00004123"/>
    </source>
</evidence>
<dbReference type="OrthoDB" id="5376140at2759"/>
<dbReference type="PROSITE" id="PS51038">
    <property type="entry name" value="BAH"/>
    <property type="match status" value="1"/>
</dbReference>
<dbReference type="InterPro" id="IPR050390">
    <property type="entry name" value="C5-Methyltransferase"/>
</dbReference>
<evidence type="ECO:0000259" key="12">
    <source>
        <dbReference type="PROSITE" id="PS50013"/>
    </source>
</evidence>
<comment type="caution">
    <text evidence="14">The sequence shown here is derived from an EMBL/GenBank/DDBJ whole genome shotgun (WGS) entry which is preliminary data.</text>
</comment>
<evidence type="ECO:0000256" key="11">
    <source>
        <dbReference type="SAM" id="MobiDB-lite"/>
    </source>
</evidence>
<dbReference type="Gene3D" id="3.90.120.10">
    <property type="entry name" value="DNA Methylase, subunit A, domain 2"/>
    <property type="match status" value="1"/>
</dbReference>
<dbReference type="CDD" id="cd18635">
    <property type="entry name" value="CD_CMT3_like"/>
    <property type="match status" value="1"/>
</dbReference>
<dbReference type="GO" id="GO:0044027">
    <property type="term" value="P:negative regulation of gene expression via chromosomal CpG island methylation"/>
    <property type="evidence" value="ECO:0007669"/>
    <property type="project" value="TreeGrafter"/>
</dbReference>
<dbReference type="InterPro" id="IPR023780">
    <property type="entry name" value="Chromo_domain"/>
</dbReference>
<dbReference type="GO" id="GO:0032259">
    <property type="term" value="P:methylation"/>
    <property type="evidence" value="ECO:0007669"/>
    <property type="project" value="UniProtKB-KW"/>
</dbReference>
<dbReference type="InterPro" id="IPR016197">
    <property type="entry name" value="Chromo-like_dom_sf"/>
</dbReference>
<dbReference type="PROSITE" id="PS00598">
    <property type="entry name" value="CHROMO_1"/>
    <property type="match status" value="1"/>
</dbReference>
<evidence type="ECO:0000256" key="9">
    <source>
        <dbReference type="PIRSR" id="PIRSR037404-1"/>
    </source>
</evidence>
<dbReference type="GO" id="GO:0003677">
    <property type="term" value="F:DNA binding"/>
    <property type="evidence" value="ECO:0007669"/>
    <property type="project" value="UniProtKB-KW"/>
</dbReference>
<evidence type="ECO:0000256" key="4">
    <source>
        <dbReference type="ARBA" id="ARBA00022679"/>
    </source>
</evidence>
<dbReference type="InterPro" id="IPR000953">
    <property type="entry name" value="Chromo/chromo_shadow_dom"/>
</dbReference>
<dbReference type="AlphaFoldDB" id="A0A835QXN0"/>
<dbReference type="PROSITE" id="PS00094">
    <property type="entry name" value="C5_MTASE_1"/>
    <property type="match status" value="1"/>
</dbReference>
<feature type="region of interest" description="Disordered" evidence="11">
    <location>
        <begin position="1"/>
        <end position="122"/>
    </location>
</feature>
<keyword evidence="5 10" id="KW-0949">S-adenosyl-L-methionine</keyword>
<evidence type="ECO:0000313" key="15">
    <source>
        <dbReference type="Proteomes" id="UP000639772"/>
    </source>
</evidence>
<evidence type="ECO:0000256" key="6">
    <source>
        <dbReference type="ARBA" id="ARBA00023125"/>
    </source>
</evidence>
<feature type="compositionally biased region" description="Basic and acidic residues" evidence="11">
    <location>
        <begin position="83"/>
        <end position="116"/>
    </location>
</feature>
<evidence type="ECO:0000256" key="8">
    <source>
        <dbReference type="ARBA" id="ARBA00047422"/>
    </source>
</evidence>
<organism evidence="14 15">
    <name type="scientific">Vanilla planifolia</name>
    <name type="common">Vanilla</name>
    <dbReference type="NCBI Taxonomy" id="51239"/>
    <lineage>
        <taxon>Eukaryota</taxon>
        <taxon>Viridiplantae</taxon>
        <taxon>Streptophyta</taxon>
        <taxon>Embryophyta</taxon>
        <taxon>Tracheophyta</taxon>
        <taxon>Spermatophyta</taxon>
        <taxon>Magnoliopsida</taxon>
        <taxon>Liliopsida</taxon>
        <taxon>Asparagales</taxon>
        <taxon>Orchidaceae</taxon>
        <taxon>Vanilloideae</taxon>
        <taxon>Vanilleae</taxon>
        <taxon>Vanilla</taxon>
    </lineage>
</organism>
<dbReference type="Pfam" id="PF00385">
    <property type="entry name" value="Chromo"/>
    <property type="match status" value="1"/>
</dbReference>
<feature type="active site" evidence="9 10">
    <location>
        <position position="594"/>
    </location>
</feature>
<feature type="compositionally biased region" description="Low complexity" evidence="11">
    <location>
        <begin position="22"/>
        <end position="32"/>
    </location>
</feature>
<dbReference type="SMART" id="SM00439">
    <property type="entry name" value="BAH"/>
    <property type="match status" value="1"/>
</dbReference>
<dbReference type="Gene3D" id="2.30.30.490">
    <property type="match status" value="1"/>
</dbReference>
<keyword evidence="4 10" id="KW-0808">Transferase</keyword>
<reference evidence="14 15" key="1">
    <citation type="journal article" date="2020" name="Nat. Food">
        <title>A phased Vanilla planifolia genome enables genetic improvement of flavour and production.</title>
        <authorList>
            <person name="Hasing T."/>
            <person name="Tang H."/>
            <person name="Brym M."/>
            <person name="Khazi F."/>
            <person name="Huang T."/>
            <person name="Chambers A.H."/>
        </authorList>
    </citation>
    <scope>NUCLEOTIDE SEQUENCE [LARGE SCALE GENOMIC DNA]</scope>
    <source>
        <tissue evidence="14">Leaf</tissue>
    </source>
</reference>
<dbReference type="GO" id="GO:0006346">
    <property type="term" value="P:DNA methylation-dependent constitutive heterochromatin formation"/>
    <property type="evidence" value="ECO:0007669"/>
    <property type="project" value="InterPro"/>
</dbReference>
<dbReference type="InterPro" id="IPR018117">
    <property type="entry name" value="C5_DNA_meth_AS"/>
</dbReference>
<dbReference type="Gene3D" id="3.40.50.150">
    <property type="entry name" value="Vaccinia Virus protein VP39"/>
    <property type="match status" value="1"/>
</dbReference>
<dbReference type="SMART" id="SM00298">
    <property type="entry name" value="CHROMO"/>
    <property type="match status" value="1"/>
</dbReference>
<dbReference type="InterPro" id="IPR043151">
    <property type="entry name" value="BAH_sf"/>
</dbReference>